<protein>
    <submittedName>
        <fullName evidence="4">Transporter substrate-binding domain-containing protein</fullName>
    </submittedName>
</protein>
<reference evidence="4" key="1">
    <citation type="submission" date="2020-10" db="EMBL/GenBank/DDBJ databases">
        <authorList>
            <person name="Gilroy R."/>
        </authorList>
    </citation>
    <scope>NUCLEOTIDE SEQUENCE</scope>
    <source>
        <strain evidence="4">ChiGjej3B3-7149</strain>
    </source>
</reference>
<dbReference type="EMBL" id="DVHH01000153">
    <property type="protein sequence ID" value="HIR55155.1"/>
    <property type="molecule type" value="Genomic_DNA"/>
</dbReference>
<dbReference type="AlphaFoldDB" id="A0A9D1DLS8"/>
<feature type="signal peptide" evidence="2">
    <location>
        <begin position="1"/>
        <end position="18"/>
    </location>
</feature>
<evidence type="ECO:0000256" key="1">
    <source>
        <dbReference type="ARBA" id="ARBA00022729"/>
    </source>
</evidence>
<proteinExistence type="predicted"/>
<name>A0A9D1DLS8_9FIRM</name>
<dbReference type="Gene3D" id="3.40.190.10">
    <property type="entry name" value="Periplasmic binding protein-like II"/>
    <property type="match status" value="2"/>
</dbReference>
<comment type="caution">
    <text evidence="4">The sequence shown here is derived from an EMBL/GenBank/DDBJ whole genome shotgun (WGS) entry which is preliminary data.</text>
</comment>
<accession>A0A9D1DLS8</accession>
<dbReference type="Pfam" id="PF00497">
    <property type="entry name" value="SBP_bac_3"/>
    <property type="match status" value="1"/>
</dbReference>
<dbReference type="SMART" id="SM00062">
    <property type="entry name" value="PBPb"/>
    <property type="match status" value="1"/>
</dbReference>
<dbReference type="PANTHER" id="PTHR35936">
    <property type="entry name" value="MEMBRANE-BOUND LYTIC MUREIN TRANSGLYCOSYLASE F"/>
    <property type="match status" value="1"/>
</dbReference>
<organism evidence="4 5">
    <name type="scientific">Candidatus Scatomorpha intestinigallinarum</name>
    <dbReference type="NCBI Taxonomy" id="2840923"/>
    <lineage>
        <taxon>Bacteria</taxon>
        <taxon>Bacillati</taxon>
        <taxon>Bacillota</taxon>
        <taxon>Clostridia</taxon>
        <taxon>Eubacteriales</taxon>
        <taxon>Candidatus Scatomorpha</taxon>
    </lineage>
</organism>
<keyword evidence="1 2" id="KW-0732">Signal</keyword>
<evidence type="ECO:0000313" key="4">
    <source>
        <dbReference type="EMBL" id="HIR55155.1"/>
    </source>
</evidence>
<gene>
    <name evidence="4" type="ORF">IAD36_06155</name>
</gene>
<evidence type="ECO:0000256" key="2">
    <source>
        <dbReference type="SAM" id="SignalP"/>
    </source>
</evidence>
<dbReference type="PANTHER" id="PTHR35936:SF19">
    <property type="entry name" value="AMINO-ACID-BINDING PROTEIN YXEM-RELATED"/>
    <property type="match status" value="1"/>
</dbReference>
<feature type="domain" description="Solute-binding protein family 3/N-terminal" evidence="3">
    <location>
        <begin position="86"/>
        <end position="309"/>
    </location>
</feature>
<evidence type="ECO:0000259" key="3">
    <source>
        <dbReference type="SMART" id="SM00062"/>
    </source>
</evidence>
<reference evidence="4" key="2">
    <citation type="journal article" date="2021" name="PeerJ">
        <title>Extensive microbial diversity within the chicken gut microbiome revealed by metagenomics and culture.</title>
        <authorList>
            <person name="Gilroy R."/>
            <person name="Ravi A."/>
            <person name="Getino M."/>
            <person name="Pursley I."/>
            <person name="Horton D.L."/>
            <person name="Alikhan N.F."/>
            <person name="Baker D."/>
            <person name="Gharbi K."/>
            <person name="Hall N."/>
            <person name="Watson M."/>
            <person name="Adriaenssens E.M."/>
            <person name="Foster-Nyarko E."/>
            <person name="Jarju S."/>
            <person name="Secka A."/>
            <person name="Antonio M."/>
            <person name="Oren A."/>
            <person name="Chaudhuri R.R."/>
            <person name="La Ragione R."/>
            <person name="Hildebrand F."/>
            <person name="Pallen M.J."/>
        </authorList>
    </citation>
    <scope>NUCLEOTIDE SEQUENCE</scope>
    <source>
        <strain evidence="4">ChiGjej3B3-7149</strain>
    </source>
</reference>
<dbReference type="SUPFAM" id="SSF53850">
    <property type="entry name" value="Periplasmic binding protein-like II"/>
    <property type="match status" value="1"/>
</dbReference>
<sequence length="316" mass="33439">MRRILALILALCMVFALAACGSEPAATESEAPEVDPKEAAEAVIASLTVPEDIDPAAVQGVEDGVLTIAMECAYAPYNWTQIDDSNNGVAISNMSGSYANGYDVMISKIICDIYGWELEVVSSAWDSLVPGVQSGIYDAVIAGQSMTADRMAQVDMAGPYYYADIVIVTTKDSEYASATSIAELAGGTATAQSGTIWYDSCLPQIPDVDLIAPAETAPSMIMSLTTGQVDYICTDVPTATAAVQKDDNLVILNFAGTDGDFQFASEEERAENVNIGISVQKDNATLREAIDAVLSQMDADDFNAIMAYAISVQPEI</sequence>
<evidence type="ECO:0000313" key="5">
    <source>
        <dbReference type="Proteomes" id="UP000824238"/>
    </source>
</evidence>
<dbReference type="InterPro" id="IPR001638">
    <property type="entry name" value="Solute-binding_3/MltF_N"/>
</dbReference>
<feature type="chain" id="PRO_5038646569" evidence="2">
    <location>
        <begin position="19"/>
        <end position="316"/>
    </location>
</feature>
<dbReference type="PROSITE" id="PS51257">
    <property type="entry name" value="PROKAR_LIPOPROTEIN"/>
    <property type="match status" value="1"/>
</dbReference>
<dbReference type="Proteomes" id="UP000824238">
    <property type="component" value="Unassembled WGS sequence"/>
</dbReference>